<dbReference type="GO" id="GO:0003700">
    <property type="term" value="F:DNA-binding transcription factor activity"/>
    <property type="evidence" value="ECO:0007669"/>
    <property type="project" value="InterPro"/>
</dbReference>
<reference evidence="7 8" key="1">
    <citation type="submission" date="2013-11" db="EMBL/GenBank/DDBJ databases">
        <title>Genome sequencing of Stegodyphus mimosarum.</title>
        <authorList>
            <person name="Bechsgaard J."/>
        </authorList>
    </citation>
    <scope>NUCLEOTIDE SEQUENCE [LARGE SCALE GENOMIC DNA]</scope>
</reference>
<sequence length="172" mass="18937">MVQLMIRLPDGQTMPVQFPVMTSAPAPAAQPAQTVPPIIPQVSQQVSSSSSVTKMKLKEAITMNQKSGGASKKNNANGRVRSKQSIQLLPVQESSLDGFGLSLSPPLSPVTVQRTGHNGRKRRDLTDDPDEKRRRSLERNRAAATRCREKRKQWITALEKKANELANTNTQL</sequence>
<dbReference type="Proteomes" id="UP000054359">
    <property type="component" value="Unassembled WGS sequence"/>
</dbReference>
<evidence type="ECO:0000256" key="1">
    <source>
        <dbReference type="ARBA" id="ARBA00004123"/>
    </source>
</evidence>
<evidence type="ECO:0000313" key="8">
    <source>
        <dbReference type="Proteomes" id="UP000054359"/>
    </source>
</evidence>
<dbReference type="InterPro" id="IPR004827">
    <property type="entry name" value="bZIP"/>
</dbReference>
<evidence type="ECO:0000256" key="4">
    <source>
        <dbReference type="ARBA" id="ARBA00023242"/>
    </source>
</evidence>
<keyword evidence="2" id="KW-0805">Transcription regulation</keyword>
<dbReference type="SUPFAM" id="SSF57959">
    <property type="entry name" value="Leucine zipper domain"/>
    <property type="match status" value="1"/>
</dbReference>
<dbReference type="InterPro" id="IPR051027">
    <property type="entry name" value="bZIP_transcription_factors"/>
</dbReference>
<evidence type="ECO:0000256" key="2">
    <source>
        <dbReference type="ARBA" id="ARBA00023015"/>
    </source>
</evidence>
<dbReference type="OrthoDB" id="295274at2759"/>
<feature type="non-terminal residue" evidence="7">
    <location>
        <position position="172"/>
    </location>
</feature>
<dbReference type="AlphaFoldDB" id="A0A087TDE6"/>
<keyword evidence="3" id="KW-0804">Transcription</keyword>
<dbReference type="EMBL" id="KK114715">
    <property type="protein sequence ID" value="KFM63135.1"/>
    <property type="molecule type" value="Genomic_DNA"/>
</dbReference>
<evidence type="ECO:0000256" key="3">
    <source>
        <dbReference type="ARBA" id="ARBA00023163"/>
    </source>
</evidence>
<keyword evidence="4" id="KW-0539">Nucleus</keyword>
<accession>A0A087TDE6</accession>
<dbReference type="CDD" id="cd14687">
    <property type="entry name" value="bZIP_ATF2"/>
    <property type="match status" value="1"/>
</dbReference>
<feature type="compositionally biased region" description="Polar residues" evidence="5">
    <location>
        <begin position="63"/>
        <end position="95"/>
    </location>
</feature>
<dbReference type="Gene3D" id="1.20.5.170">
    <property type="match status" value="1"/>
</dbReference>
<feature type="compositionally biased region" description="Basic and acidic residues" evidence="5">
    <location>
        <begin position="124"/>
        <end position="141"/>
    </location>
</feature>
<keyword evidence="8" id="KW-1185">Reference proteome</keyword>
<name>A0A087TDE6_STEMI</name>
<evidence type="ECO:0000259" key="6">
    <source>
        <dbReference type="PROSITE" id="PS50217"/>
    </source>
</evidence>
<comment type="subcellular location">
    <subcellularLocation>
        <location evidence="1">Nucleus</location>
    </subcellularLocation>
</comment>
<protein>
    <submittedName>
        <fullName evidence="7">Cyclic AMP-dependent transcription factor ATF-2</fullName>
    </submittedName>
</protein>
<dbReference type="Pfam" id="PF00170">
    <property type="entry name" value="bZIP_1"/>
    <property type="match status" value="1"/>
</dbReference>
<evidence type="ECO:0000313" key="7">
    <source>
        <dbReference type="EMBL" id="KFM63135.1"/>
    </source>
</evidence>
<dbReference type="GO" id="GO:0005634">
    <property type="term" value="C:nucleus"/>
    <property type="evidence" value="ECO:0007669"/>
    <property type="project" value="UniProtKB-SubCell"/>
</dbReference>
<organism evidence="7 8">
    <name type="scientific">Stegodyphus mimosarum</name>
    <name type="common">African social velvet spider</name>
    <dbReference type="NCBI Taxonomy" id="407821"/>
    <lineage>
        <taxon>Eukaryota</taxon>
        <taxon>Metazoa</taxon>
        <taxon>Ecdysozoa</taxon>
        <taxon>Arthropoda</taxon>
        <taxon>Chelicerata</taxon>
        <taxon>Arachnida</taxon>
        <taxon>Araneae</taxon>
        <taxon>Araneomorphae</taxon>
        <taxon>Entelegynae</taxon>
        <taxon>Eresoidea</taxon>
        <taxon>Eresidae</taxon>
        <taxon>Stegodyphus</taxon>
    </lineage>
</organism>
<dbReference type="PROSITE" id="PS00036">
    <property type="entry name" value="BZIP_BASIC"/>
    <property type="match status" value="1"/>
</dbReference>
<feature type="region of interest" description="Disordered" evidence="5">
    <location>
        <begin position="63"/>
        <end position="150"/>
    </location>
</feature>
<gene>
    <name evidence="7" type="ORF">X975_20269</name>
</gene>
<dbReference type="PROSITE" id="PS50217">
    <property type="entry name" value="BZIP"/>
    <property type="match status" value="1"/>
</dbReference>
<dbReference type="PANTHER" id="PTHR19304">
    <property type="entry name" value="CYCLIC-AMP RESPONSE ELEMENT BINDING PROTEIN"/>
    <property type="match status" value="1"/>
</dbReference>
<evidence type="ECO:0000256" key="5">
    <source>
        <dbReference type="SAM" id="MobiDB-lite"/>
    </source>
</evidence>
<proteinExistence type="predicted"/>
<feature type="domain" description="BZIP" evidence="6">
    <location>
        <begin position="130"/>
        <end position="172"/>
    </location>
</feature>
<dbReference type="InterPro" id="IPR046347">
    <property type="entry name" value="bZIP_sf"/>
</dbReference>
<dbReference type="STRING" id="407821.A0A087TDE6"/>